<dbReference type="Gene3D" id="3.30.980.40">
    <property type="match status" value="1"/>
</dbReference>
<keyword evidence="6" id="KW-1133">Transmembrane helix</keyword>
<keyword evidence="9" id="KW-1185">Reference proteome</keyword>
<dbReference type="Gene3D" id="3.40.50.300">
    <property type="entry name" value="P-loop containing nucleotide triphosphate hydrolases"/>
    <property type="match status" value="1"/>
</dbReference>
<feature type="binding site" evidence="5">
    <location>
        <begin position="330"/>
        <end position="337"/>
    </location>
    <ligand>
        <name>ATP</name>
        <dbReference type="ChEBI" id="CHEBI:30616"/>
    </ligand>
</feature>
<dbReference type="CDD" id="cd01127">
    <property type="entry name" value="TrwB_TraG_TraD_VirD4"/>
    <property type="match status" value="1"/>
</dbReference>
<evidence type="ECO:0000313" key="9">
    <source>
        <dbReference type="Proteomes" id="UP000248132"/>
    </source>
</evidence>
<keyword evidence="3 5" id="KW-0067">ATP-binding</keyword>
<feature type="domain" description="FtsK" evidence="7">
    <location>
        <begin position="300"/>
        <end position="508"/>
    </location>
</feature>
<dbReference type="InterPro" id="IPR027417">
    <property type="entry name" value="P-loop_NTPase"/>
</dbReference>
<evidence type="ECO:0000313" key="8">
    <source>
        <dbReference type="EMBL" id="PYG86564.1"/>
    </source>
</evidence>
<dbReference type="SMART" id="SM00382">
    <property type="entry name" value="AAA"/>
    <property type="match status" value="1"/>
</dbReference>
<feature type="transmembrane region" description="Helical" evidence="6">
    <location>
        <begin position="12"/>
        <end position="30"/>
    </location>
</feature>
<dbReference type="PANTHER" id="PTHR22683:SF41">
    <property type="entry name" value="DNA TRANSLOCASE FTSK"/>
    <property type="match status" value="1"/>
</dbReference>
<evidence type="ECO:0000256" key="6">
    <source>
        <dbReference type="SAM" id="Phobius"/>
    </source>
</evidence>
<keyword evidence="6" id="KW-0472">Membrane</keyword>
<proteinExistence type="inferred from homology"/>
<evidence type="ECO:0000256" key="5">
    <source>
        <dbReference type="PROSITE-ProRule" id="PRU00289"/>
    </source>
</evidence>
<evidence type="ECO:0000256" key="4">
    <source>
        <dbReference type="ARBA" id="ARBA00023125"/>
    </source>
</evidence>
<feature type="transmembrane region" description="Helical" evidence="6">
    <location>
        <begin position="121"/>
        <end position="143"/>
    </location>
</feature>
<evidence type="ECO:0000256" key="1">
    <source>
        <dbReference type="ARBA" id="ARBA00006474"/>
    </source>
</evidence>
<dbReference type="PANTHER" id="PTHR22683">
    <property type="entry name" value="SPORULATION PROTEIN RELATED"/>
    <property type="match status" value="1"/>
</dbReference>
<dbReference type="InterPro" id="IPR041027">
    <property type="entry name" value="FtsK_alpha"/>
</dbReference>
<dbReference type="InterPro" id="IPR003593">
    <property type="entry name" value="AAA+_ATPase"/>
</dbReference>
<keyword evidence="6" id="KW-0812">Transmembrane</keyword>
<organism evidence="8 9">
    <name type="scientific">Ruminiclostridium sufflavum DSM 19573</name>
    <dbReference type="NCBI Taxonomy" id="1121337"/>
    <lineage>
        <taxon>Bacteria</taxon>
        <taxon>Bacillati</taxon>
        <taxon>Bacillota</taxon>
        <taxon>Clostridia</taxon>
        <taxon>Eubacteriales</taxon>
        <taxon>Oscillospiraceae</taxon>
        <taxon>Ruminiclostridium</taxon>
    </lineage>
</organism>
<dbReference type="EMBL" id="QKMR01000020">
    <property type="protein sequence ID" value="PYG86564.1"/>
    <property type="molecule type" value="Genomic_DNA"/>
</dbReference>
<protein>
    <submittedName>
        <fullName evidence="8">FtsK/SpoIIIE family protein</fullName>
    </submittedName>
</protein>
<dbReference type="RefSeq" id="WP_110462973.1">
    <property type="nucleotide sequence ID" value="NZ_QKMR01000020.1"/>
</dbReference>
<dbReference type="PROSITE" id="PS50901">
    <property type="entry name" value="FTSK"/>
    <property type="match status" value="1"/>
</dbReference>
<dbReference type="AlphaFoldDB" id="A0A318XHR8"/>
<evidence type="ECO:0000256" key="3">
    <source>
        <dbReference type="ARBA" id="ARBA00022840"/>
    </source>
</evidence>
<gene>
    <name evidence="8" type="ORF">LY28_02992</name>
</gene>
<dbReference type="GO" id="GO:0003677">
    <property type="term" value="F:DNA binding"/>
    <property type="evidence" value="ECO:0007669"/>
    <property type="project" value="UniProtKB-KW"/>
</dbReference>
<accession>A0A318XHR8</accession>
<dbReference type="OrthoDB" id="9807790at2"/>
<dbReference type="Proteomes" id="UP000248132">
    <property type="component" value="Unassembled WGS sequence"/>
</dbReference>
<dbReference type="GO" id="GO:0005524">
    <property type="term" value="F:ATP binding"/>
    <property type="evidence" value="ECO:0007669"/>
    <property type="project" value="UniProtKB-UniRule"/>
</dbReference>
<dbReference type="InterPro" id="IPR050206">
    <property type="entry name" value="FtsK/SpoIIIE/SftA"/>
</dbReference>
<evidence type="ECO:0000259" key="7">
    <source>
        <dbReference type="PROSITE" id="PS50901"/>
    </source>
</evidence>
<evidence type="ECO:0000256" key="2">
    <source>
        <dbReference type="ARBA" id="ARBA00022741"/>
    </source>
</evidence>
<comment type="caution">
    <text evidence="8">The sequence shown here is derived from an EMBL/GenBank/DDBJ whole genome shotgun (WGS) entry which is preliminary data.</text>
</comment>
<dbReference type="SUPFAM" id="SSF52540">
    <property type="entry name" value="P-loop containing nucleoside triphosphate hydrolases"/>
    <property type="match status" value="1"/>
</dbReference>
<dbReference type="Pfam" id="PF01580">
    <property type="entry name" value="FtsK_SpoIIIE"/>
    <property type="match status" value="1"/>
</dbReference>
<name>A0A318XHR8_9FIRM</name>
<dbReference type="InterPro" id="IPR002543">
    <property type="entry name" value="FtsK_dom"/>
</dbReference>
<reference evidence="8 9" key="1">
    <citation type="submission" date="2018-06" db="EMBL/GenBank/DDBJ databases">
        <title>Genomic Encyclopedia of Type Strains, Phase I: the one thousand microbial genomes (KMG-I) project.</title>
        <authorList>
            <person name="Kyrpides N."/>
        </authorList>
    </citation>
    <scope>NUCLEOTIDE SEQUENCE [LARGE SCALE GENOMIC DNA]</scope>
    <source>
        <strain evidence="8 9">DSM 19573</strain>
    </source>
</reference>
<dbReference type="GO" id="GO:0016020">
    <property type="term" value="C:membrane"/>
    <property type="evidence" value="ECO:0007669"/>
    <property type="project" value="UniProtKB-SubCell"/>
</dbReference>
<sequence>MLNILNIDFWKNSIIVLIFILSAVVILPELKEWFINTPWDSKGSRQKNMQEENNNKAKMTFKEYVYKAVRHTVTGYLALIIIGCILFVLKNFSHGFGNAVKKGIYTIPNTRYALNISFLDYYLKFSIEWIIILATGLLAFLLFKKITGTKKGTLKVPEKHKNEEPEKNKKAICEGSLRQGCPPVSLLKQYQEQRADREKNENIKLKLKLQQCFDEYSLSFLSIIKVEAGPTITRFTVRMDTTGRLNQLFKIEREISMYLGVESISMSYSASGVIIDVPNREKTNVSFREIIEDFSEIKTENPLHIPLGKTAIGNLQTLAINELPHLLISGSTGSGKSVCINEIIISILYNASPEEVKFIFVDPKVVEMSCYNGIPHLFAPVITEPAKAAAMLEWVVQQMEERYKRLAAEGVRNIQSYNEKLKNKEKMPSIIIVIDELADLMLVAKKGKNKNENSVEESIQRLGQKARAAGIHLIVGTQRPSADVITGTIKTNIPARIAFQVADGINSRIIIDCNGAEKLLGRGDGLLLTPGSLARFQSAFISDEEIEGVVTWWKNRDKDNTVKEYLDFNRAVTDMEKEAIQDNNCFDASHTVSDTGSNLNKAQLSGSEDCYKQLKQYIAKMALSDEEEVFLPRTRSMEEELGINHRYTIESLNRLAEEGWIIKTGNGDSPRFMKYQLLLSQDDARLELGD</sequence>
<keyword evidence="2 5" id="KW-0547">Nucleotide-binding</keyword>
<feature type="transmembrane region" description="Helical" evidence="6">
    <location>
        <begin position="68"/>
        <end position="89"/>
    </location>
</feature>
<dbReference type="Pfam" id="PF17854">
    <property type="entry name" value="FtsK_alpha"/>
    <property type="match status" value="1"/>
</dbReference>
<comment type="similarity">
    <text evidence="1">Belongs to the FtsK/SpoIIIE/SftA family.</text>
</comment>
<keyword evidence="4" id="KW-0238">DNA-binding</keyword>